<sequence>MIVFQNPPPRPQNQRDQLEDFHEELTDDANHPKIGKAIFKRVTSQFLGSNDYPRLRIAPHPVFDMNARNLSNQHFSLARWSGQGRFLTGYTPCPSAEWCRRTEHPLQSSDQPVKKTKLRI</sequence>
<comment type="caution">
    <text evidence="1">The sequence shown here is derived from an EMBL/GenBank/DDBJ whole genome shotgun (WGS) entry which is preliminary data.</text>
</comment>
<reference evidence="1 2" key="1">
    <citation type="journal article" date="2019" name="Sci. Rep.">
        <title>Orb-weaving spider Araneus ventricosus genome elucidates the spidroin gene catalogue.</title>
        <authorList>
            <person name="Kono N."/>
            <person name="Nakamura H."/>
            <person name="Ohtoshi R."/>
            <person name="Moran D.A.P."/>
            <person name="Shinohara A."/>
            <person name="Yoshida Y."/>
            <person name="Fujiwara M."/>
            <person name="Mori M."/>
            <person name="Tomita M."/>
            <person name="Arakawa K."/>
        </authorList>
    </citation>
    <scope>NUCLEOTIDE SEQUENCE [LARGE SCALE GENOMIC DNA]</scope>
</reference>
<dbReference type="Proteomes" id="UP000499080">
    <property type="component" value="Unassembled WGS sequence"/>
</dbReference>
<name>A0A4Y2IE94_ARAVE</name>
<dbReference type="EMBL" id="BGPR01002585">
    <property type="protein sequence ID" value="GBM75890.1"/>
    <property type="molecule type" value="Genomic_DNA"/>
</dbReference>
<evidence type="ECO:0000313" key="1">
    <source>
        <dbReference type="EMBL" id="GBM75890.1"/>
    </source>
</evidence>
<gene>
    <name evidence="1" type="ORF">AVEN_164230_1</name>
</gene>
<proteinExistence type="predicted"/>
<protein>
    <submittedName>
        <fullName evidence="1">Uncharacterized protein</fullName>
    </submittedName>
</protein>
<organism evidence="1 2">
    <name type="scientific">Araneus ventricosus</name>
    <name type="common">Orbweaver spider</name>
    <name type="synonym">Epeira ventricosa</name>
    <dbReference type="NCBI Taxonomy" id="182803"/>
    <lineage>
        <taxon>Eukaryota</taxon>
        <taxon>Metazoa</taxon>
        <taxon>Ecdysozoa</taxon>
        <taxon>Arthropoda</taxon>
        <taxon>Chelicerata</taxon>
        <taxon>Arachnida</taxon>
        <taxon>Araneae</taxon>
        <taxon>Araneomorphae</taxon>
        <taxon>Entelegynae</taxon>
        <taxon>Araneoidea</taxon>
        <taxon>Araneidae</taxon>
        <taxon>Araneus</taxon>
    </lineage>
</organism>
<accession>A0A4Y2IE94</accession>
<keyword evidence="2" id="KW-1185">Reference proteome</keyword>
<evidence type="ECO:0000313" key="2">
    <source>
        <dbReference type="Proteomes" id="UP000499080"/>
    </source>
</evidence>
<dbReference type="AlphaFoldDB" id="A0A4Y2IE94"/>